<evidence type="ECO:0000313" key="2">
    <source>
        <dbReference type="Proteomes" id="UP000318834"/>
    </source>
</evidence>
<gene>
    <name evidence="1" type="ORF">E6H05_04515</name>
</gene>
<dbReference type="PANTHER" id="PTHR37953">
    <property type="entry name" value="UPF0127 PROTEIN MJ1496"/>
    <property type="match status" value="1"/>
</dbReference>
<comment type="caution">
    <text evidence="1">The sequence shown here is derived from an EMBL/GenBank/DDBJ whole genome shotgun (WGS) entry which is preliminary data.</text>
</comment>
<accession>A0A537IXV9</accession>
<dbReference type="InterPro" id="IPR038695">
    <property type="entry name" value="Saro_0823-like_sf"/>
</dbReference>
<dbReference type="Proteomes" id="UP000318834">
    <property type="component" value="Unassembled WGS sequence"/>
</dbReference>
<dbReference type="PANTHER" id="PTHR37953:SF1">
    <property type="entry name" value="UPF0127 PROTEIN MJ1496"/>
    <property type="match status" value="1"/>
</dbReference>
<dbReference type="InterPro" id="IPR003795">
    <property type="entry name" value="DUF192"/>
</dbReference>
<sequence>MSRKSRDTSHVPSRLIGILVITGLLLASTPVRAEVTFKRGILTITQGKVRAFLNVEVADTEESRAQGLGNRTSLASNAGMLFIFEITGVWAFWMKDTLIPLTVAFINEQWQIVDLVDMDVEKDPRKPVAIYQAAKPSRYALEVNKGFFQRKKITVGAQVVYTPK</sequence>
<dbReference type="Pfam" id="PF02643">
    <property type="entry name" value="DUF192"/>
    <property type="match status" value="1"/>
</dbReference>
<dbReference type="Gene3D" id="2.60.120.1140">
    <property type="entry name" value="Protein of unknown function DUF192"/>
    <property type="match status" value="1"/>
</dbReference>
<organism evidence="1 2">
    <name type="scientific">Candidatus Segetimicrobium genomatis</name>
    <dbReference type="NCBI Taxonomy" id="2569760"/>
    <lineage>
        <taxon>Bacteria</taxon>
        <taxon>Bacillati</taxon>
        <taxon>Candidatus Sysuimicrobiota</taxon>
        <taxon>Candidatus Sysuimicrobiia</taxon>
        <taxon>Candidatus Sysuimicrobiales</taxon>
        <taxon>Candidatus Segetimicrobiaceae</taxon>
        <taxon>Candidatus Segetimicrobium</taxon>
    </lineage>
</organism>
<dbReference type="EMBL" id="VBAP01000029">
    <property type="protein sequence ID" value="TMI76140.1"/>
    <property type="molecule type" value="Genomic_DNA"/>
</dbReference>
<name>A0A537IXV9_9BACT</name>
<protein>
    <submittedName>
        <fullName evidence="1">DUF192 domain-containing protein</fullName>
    </submittedName>
</protein>
<proteinExistence type="predicted"/>
<evidence type="ECO:0000313" key="1">
    <source>
        <dbReference type="EMBL" id="TMI76140.1"/>
    </source>
</evidence>
<reference evidence="1 2" key="1">
    <citation type="journal article" date="2019" name="Nat. Microbiol.">
        <title>Mediterranean grassland soil C-N compound turnover is dependent on rainfall and depth, and is mediated by genomically divergent microorganisms.</title>
        <authorList>
            <person name="Diamond S."/>
            <person name="Andeer P.F."/>
            <person name="Li Z."/>
            <person name="Crits-Christoph A."/>
            <person name="Burstein D."/>
            <person name="Anantharaman K."/>
            <person name="Lane K.R."/>
            <person name="Thomas B.C."/>
            <person name="Pan C."/>
            <person name="Northen T.R."/>
            <person name="Banfield J.F."/>
        </authorList>
    </citation>
    <scope>NUCLEOTIDE SEQUENCE [LARGE SCALE GENOMIC DNA]</scope>
    <source>
        <strain evidence="1">NP_8</strain>
    </source>
</reference>
<dbReference type="AlphaFoldDB" id="A0A537IXV9"/>